<feature type="transmembrane region" description="Helical" evidence="2">
    <location>
        <begin position="171"/>
        <end position="194"/>
    </location>
</feature>
<keyword evidence="4" id="KW-1185">Reference proteome</keyword>
<evidence type="ECO:0000313" key="3">
    <source>
        <dbReference type="EMBL" id="OAQ32419.1"/>
    </source>
</evidence>
<evidence type="ECO:0000256" key="2">
    <source>
        <dbReference type="SAM" id="Phobius"/>
    </source>
</evidence>
<protein>
    <submittedName>
        <fullName evidence="3">Uncharacterized protein</fullName>
    </submittedName>
</protein>
<dbReference type="Proteomes" id="UP000078512">
    <property type="component" value="Unassembled WGS sequence"/>
</dbReference>
<evidence type="ECO:0000256" key="1">
    <source>
        <dbReference type="SAM" id="MobiDB-lite"/>
    </source>
</evidence>
<dbReference type="OrthoDB" id="2438214at2759"/>
<feature type="transmembrane region" description="Helical" evidence="2">
    <location>
        <begin position="248"/>
        <end position="273"/>
    </location>
</feature>
<sequence length="303" mass="34994">MFIFANMEGVFQKHLKAIIGGRPIPRCVYYSSWISNTKLESYIAAHRSEENVDDNEDISDEKQPSPNTSTAITTATSRSTTTATTKIKLGYLLATTVLLITVYQDFKTKYREYVCQGNLDTFSSFDPTANYFISNHNYCMPTLSAFEWTLFQHLPFLRCYSLRKSFLRLSALYFALTWSTIPTTVVISAWQQMWYGHSSSHRIKKVHYLVFMYPLKMAALLLIWYLTSNRREDVRGAEYSGSSLYGVWAKYMLVWFVIFRAAAKLAFGLGLIWNLYVAHSKDATAGHIHHSHQEEEEKERDQV</sequence>
<keyword evidence="2" id="KW-1133">Transmembrane helix</keyword>
<feature type="transmembrane region" description="Helical" evidence="2">
    <location>
        <begin position="206"/>
        <end position="227"/>
    </location>
</feature>
<reference evidence="3 4" key="1">
    <citation type="submission" date="2016-05" db="EMBL/GenBank/DDBJ databases">
        <title>Genome sequencing reveals origins of a unique bacterial endosymbiosis in the earliest lineages of terrestrial Fungi.</title>
        <authorList>
            <consortium name="DOE Joint Genome Institute"/>
            <person name="Uehling J."/>
            <person name="Gryganskyi A."/>
            <person name="Hameed K."/>
            <person name="Tschaplinski T."/>
            <person name="Misztal P."/>
            <person name="Wu S."/>
            <person name="Desiro A."/>
            <person name="Vande Pol N."/>
            <person name="Du Z.-Y."/>
            <person name="Zienkiewicz A."/>
            <person name="Zienkiewicz K."/>
            <person name="Morin E."/>
            <person name="Tisserant E."/>
            <person name="Splivallo R."/>
            <person name="Hainaut M."/>
            <person name="Henrissat B."/>
            <person name="Ohm R."/>
            <person name="Kuo A."/>
            <person name="Yan J."/>
            <person name="Lipzen A."/>
            <person name="Nolan M."/>
            <person name="Labutti K."/>
            <person name="Barry K."/>
            <person name="Goldstein A."/>
            <person name="Labbe J."/>
            <person name="Schadt C."/>
            <person name="Tuskan G."/>
            <person name="Grigoriev I."/>
            <person name="Martin F."/>
            <person name="Vilgalys R."/>
            <person name="Bonito G."/>
        </authorList>
    </citation>
    <scope>NUCLEOTIDE SEQUENCE [LARGE SCALE GENOMIC DNA]</scope>
    <source>
        <strain evidence="3 4">AG-77</strain>
    </source>
</reference>
<feature type="region of interest" description="Disordered" evidence="1">
    <location>
        <begin position="50"/>
        <end position="76"/>
    </location>
</feature>
<gene>
    <name evidence="3" type="ORF">K457DRAFT_889365</name>
</gene>
<evidence type="ECO:0000313" key="4">
    <source>
        <dbReference type="Proteomes" id="UP000078512"/>
    </source>
</evidence>
<keyword evidence="2" id="KW-0812">Transmembrane</keyword>
<keyword evidence="2" id="KW-0472">Membrane</keyword>
<accession>A0A197K7L3</accession>
<dbReference type="EMBL" id="KV442025">
    <property type="protein sequence ID" value="OAQ32419.1"/>
    <property type="molecule type" value="Genomic_DNA"/>
</dbReference>
<organism evidence="3 4">
    <name type="scientific">Linnemannia elongata AG-77</name>
    <dbReference type="NCBI Taxonomy" id="1314771"/>
    <lineage>
        <taxon>Eukaryota</taxon>
        <taxon>Fungi</taxon>
        <taxon>Fungi incertae sedis</taxon>
        <taxon>Mucoromycota</taxon>
        <taxon>Mortierellomycotina</taxon>
        <taxon>Mortierellomycetes</taxon>
        <taxon>Mortierellales</taxon>
        <taxon>Mortierellaceae</taxon>
        <taxon>Linnemannia</taxon>
    </lineage>
</organism>
<dbReference type="AlphaFoldDB" id="A0A197K7L3"/>
<name>A0A197K7L3_9FUNG</name>
<proteinExistence type="predicted"/>